<dbReference type="OrthoDB" id="8727862at2"/>
<dbReference type="GeneID" id="98613071"/>
<proteinExistence type="inferred from homology"/>
<dbReference type="InterPro" id="IPR010104">
    <property type="entry name" value="TonB_rcpt_bac"/>
</dbReference>
<keyword evidence="9" id="KW-1185">Reference proteome</keyword>
<evidence type="ECO:0000256" key="5">
    <source>
        <dbReference type="SAM" id="SignalP"/>
    </source>
</evidence>
<evidence type="ECO:0000256" key="1">
    <source>
        <dbReference type="ARBA" id="ARBA00004442"/>
    </source>
</evidence>
<dbReference type="AlphaFoldDB" id="Q21KX0"/>
<comment type="similarity">
    <text evidence="4">Belongs to the TonB-dependent receptor family.</text>
</comment>
<feature type="chain" id="PRO_5004200627" evidence="5">
    <location>
        <begin position="30"/>
        <end position="986"/>
    </location>
</feature>
<dbReference type="RefSeq" id="WP_011467879.1">
    <property type="nucleotide sequence ID" value="NC_007912.1"/>
</dbReference>
<dbReference type="PANTHER" id="PTHR40980:SF3">
    <property type="entry name" value="TONB-DEPENDENT RECEPTOR-LIKE BETA-BARREL DOMAIN-CONTAINING PROTEIN"/>
    <property type="match status" value="1"/>
</dbReference>
<sequence length="986" mass="106606">MDYNIFKKTQLAAAVSMVVGAATISPVYAQDNAADNTLEEVIVTGIRGSLQRAMDIKRDAQGVVDSISAEDIGKMPDTNLAESLQRITGVSIDRSNGEGQKITARGLGPDFNLVTLNGRQMPTSGLQGTSINSSRSFDFSNLASESVAGVDVYKTSRADIPTGGIGATVNIKTARPLDNAGFKLTAGVKGVYDTSREDASLAPEISALISNTFLDDTVGVSLAISHQEREGASDAATVGSYHTQSVVPGDGWNGGFVGEGADAYPSTAQLSRPQNFEYNFTDFERTRDNAQLVLQFSPSEDITATLDYTYSEQEVLSSSNMVGAWFWEGNGLNATNNEFVEGSAGQYYPELYSSTACCDLTFSAARFGQVNENNSVGLNIEWDATDNLSLELDYHNSKAHSEAASPYGNSSVLTMANQNRVATVVDFRQDFPVWDVALAEGTTDAPSTFTVTGSSLRNSQFTNDISQVQLKGSYTFDEGVVKSVDFGVSSTENDVKAVMMTAQRDTWGGEGTVDDIPDSLFTAESITGRMDSLSGTGTLADGSEFNIYDRYYSFSFEEAAAAVAAFAAPTDESGTSPNIWPCVGEFCVTEDWTTDERVSESMLAGYVQANMEFEVAGMETKVTAGVRYEETDVSASAMVPAYSGVDWVSANEFALVSSGDSAYTDFKGSYSNFLPNIDVSLAPVEDVIVRASFSKTIARPTYNHIKGGVSINEVRATYATASSGDPSLLPHESKNFDLSAEWYFGEASYVSAGAFYKDVENFIGTHTETENFFGLRNPADGARFAEALASEGADNVAIRQYIFDNFPESTTESSGLIHSIDSDNLIEFDVSKPFNEKKANITGMEFAVQHTLDNGFGALLNFTVVDSDAEYDATVFDEQFALPGLSNTRNLVAFYDKDGLQVRVAWNWRGAFLVATDVGHGNPLQNEEYQQVDINASYDINDNFTVFAEGINVTNETQRLYGRYKTTMMQAVEGGPRYNIGARYTF</sequence>
<organism evidence="8 9">
    <name type="scientific">Saccharophagus degradans (strain 2-40 / ATCC 43961 / DSM 17024)</name>
    <dbReference type="NCBI Taxonomy" id="203122"/>
    <lineage>
        <taxon>Bacteria</taxon>
        <taxon>Pseudomonadati</taxon>
        <taxon>Pseudomonadota</taxon>
        <taxon>Gammaproteobacteria</taxon>
        <taxon>Cellvibrionales</taxon>
        <taxon>Cellvibrionaceae</taxon>
        <taxon>Saccharophagus</taxon>
    </lineage>
</organism>
<evidence type="ECO:0000259" key="7">
    <source>
        <dbReference type="Pfam" id="PF07715"/>
    </source>
</evidence>
<dbReference type="Gene3D" id="2.40.170.20">
    <property type="entry name" value="TonB-dependent receptor, beta-barrel domain"/>
    <property type="match status" value="1"/>
</dbReference>
<dbReference type="GO" id="GO:0009279">
    <property type="term" value="C:cell outer membrane"/>
    <property type="evidence" value="ECO:0007669"/>
    <property type="project" value="UniProtKB-SubCell"/>
</dbReference>
<name>Q21KX0_SACD2</name>
<evidence type="ECO:0000256" key="3">
    <source>
        <dbReference type="ARBA" id="ARBA00023237"/>
    </source>
</evidence>
<keyword evidence="8" id="KW-0675">Receptor</keyword>
<dbReference type="eggNOG" id="COG1629">
    <property type="taxonomic scope" value="Bacteria"/>
</dbReference>
<dbReference type="eggNOG" id="COG4771">
    <property type="taxonomic scope" value="Bacteria"/>
</dbReference>
<keyword evidence="4" id="KW-0798">TonB box</keyword>
<dbReference type="HOGENOM" id="CLU_006935_2_0_6"/>
<dbReference type="InterPro" id="IPR037066">
    <property type="entry name" value="Plug_dom_sf"/>
</dbReference>
<feature type="signal peptide" evidence="5">
    <location>
        <begin position="1"/>
        <end position="29"/>
    </location>
</feature>
<gene>
    <name evidence="8" type="ordered locus">Sde_1397</name>
</gene>
<dbReference type="Pfam" id="PF00593">
    <property type="entry name" value="TonB_dep_Rec_b-barrel"/>
    <property type="match status" value="1"/>
</dbReference>
<dbReference type="EMBL" id="CP000282">
    <property type="protein sequence ID" value="ABD80659.1"/>
    <property type="molecule type" value="Genomic_DNA"/>
</dbReference>
<dbReference type="PANTHER" id="PTHR40980">
    <property type="entry name" value="PLUG DOMAIN-CONTAINING PROTEIN"/>
    <property type="match status" value="1"/>
</dbReference>
<evidence type="ECO:0000259" key="6">
    <source>
        <dbReference type="Pfam" id="PF00593"/>
    </source>
</evidence>
<dbReference type="STRING" id="203122.Sde_1397"/>
<dbReference type="SUPFAM" id="SSF56935">
    <property type="entry name" value="Porins"/>
    <property type="match status" value="1"/>
</dbReference>
<dbReference type="InterPro" id="IPR036942">
    <property type="entry name" value="Beta-barrel_TonB_sf"/>
</dbReference>
<evidence type="ECO:0000313" key="9">
    <source>
        <dbReference type="Proteomes" id="UP000001947"/>
    </source>
</evidence>
<comment type="subcellular location">
    <subcellularLocation>
        <location evidence="1 4">Cell outer membrane</location>
    </subcellularLocation>
</comment>
<dbReference type="Gene3D" id="2.170.130.10">
    <property type="entry name" value="TonB-dependent receptor, plug domain"/>
    <property type="match status" value="1"/>
</dbReference>
<keyword evidence="2 4" id="KW-0472">Membrane</keyword>
<dbReference type="InterPro" id="IPR012910">
    <property type="entry name" value="Plug_dom"/>
</dbReference>
<feature type="domain" description="TonB-dependent receptor plug" evidence="7">
    <location>
        <begin position="57"/>
        <end position="167"/>
    </location>
</feature>
<feature type="domain" description="TonB-dependent receptor-like beta-barrel" evidence="6">
    <location>
        <begin position="426"/>
        <end position="953"/>
    </location>
</feature>
<accession>Q21KX0</accession>
<reference evidence="8 9" key="1">
    <citation type="journal article" date="2008" name="PLoS Genet.">
        <title>Complete genome sequence of the complex carbohydrate-degrading marine bacterium, Saccharophagus degradans strain 2-40 T.</title>
        <authorList>
            <person name="Weiner R.M."/>
            <person name="Taylor L.E.II."/>
            <person name="Henrissat B."/>
            <person name="Hauser L."/>
            <person name="Land M."/>
            <person name="Coutinho P.M."/>
            <person name="Rancurel C."/>
            <person name="Saunders E.H."/>
            <person name="Longmire A.G."/>
            <person name="Zhang H."/>
            <person name="Bayer E.A."/>
            <person name="Gilbert H.J."/>
            <person name="Larimer F."/>
            <person name="Zhulin I.B."/>
            <person name="Ekborg N.A."/>
            <person name="Lamed R."/>
            <person name="Richardson P.M."/>
            <person name="Borovok I."/>
            <person name="Hutcheson S."/>
        </authorList>
    </citation>
    <scope>NUCLEOTIDE SEQUENCE [LARGE SCALE GENOMIC DNA]</scope>
    <source>
        <strain evidence="9">2-40 / ATCC 43961 / DSM 17024</strain>
    </source>
</reference>
<evidence type="ECO:0000313" key="8">
    <source>
        <dbReference type="EMBL" id="ABD80659.1"/>
    </source>
</evidence>
<dbReference type="InterPro" id="IPR000531">
    <property type="entry name" value="Beta-barrel_TonB"/>
</dbReference>
<dbReference type="Pfam" id="PF07715">
    <property type="entry name" value="Plug"/>
    <property type="match status" value="1"/>
</dbReference>
<protein>
    <submittedName>
        <fullName evidence="8">TonB-dependent receptor, plug</fullName>
    </submittedName>
</protein>
<dbReference type="KEGG" id="sde:Sde_1397"/>
<keyword evidence="3" id="KW-0998">Cell outer membrane</keyword>
<dbReference type="Proteomes" id="UP000001947">
    <property type="component" value="Chromosome"/>
</dbReference>
<dbReference type="NCBIfam" id="TIGR01782">
    <property type="entry name" value="TonB-Xanth-Caul"/>
    <property type="match status" value="1"/>
</dbReference>
<evidence type="ECO:0000256" key="4">
    <source>
        <dbReference type="RuleBase" id="RU003357"/>
    </source>
</evidence>
<keyword evidence="5" id="KW-0732">Signal</keyword>
<evidence type="ECO:0000256" key="2">
    <source>
        <dbReference type="ARBA" id="ARBA00023136"/>
    </source>
</evidence>